<dbReference type="Proteomes" id="UP000821853">
    <property type="component" value="Unassembled WGS sequence"/>
</dbReference>
<reference evidence="2 3" key="1">
    <citation type="journal article" date="2020" name="Cell">
        <title>Large-Scale Comparative Analyses of Tick Genomes Elucidate Their Genetic Diversity and Vector Capacities.</title>
        <authorList>
            <consortium name="Tick Genome and Microbiome Consortium (TIGMIC)"/>
            <person name="Jia N."/>
            <person name="Wang J."/>
            <person name="Shi W."/>
            <person name="Du L."/>
            <person name="Sun Y."/>
            <person name="Zhan W."/>
            <person name="Jiang J.F."/>
            <person name="Wang Q."/>
            <person name="Zhang B."/>
            <person name="Ji P."/>
            <person name="Bell-Sakyi L."/>
            <person name="Cui X.M."/>
            <person name="Yuan T.T."/>
            <person name="Jiang B.G."/>
            <person name="Yang W.F."/>
            <person name="Lam T.T."/>
            <person name="Chang Q.C."/>
            <person name="Ding S.J."/>
            <person name="Wang X.J."/>
            <person name="Zhu J.G."/>
            <person name="Ruan X.D."/>
            <person name="Zhao L."/>
            <person name="Wei J.T."/>
            <person name="Ye R.Z."/>
            <person name="Que T.C."/>
            <person name="Du C.H."/>
            <person name="Zhou Y.H."/>
            <person name="Cheng J.X."/>
            <person name="Dai P.F."/>
            <person name="Guo W.B."/>
            <person name="Han X.H."/>
            <person name="Huang E.J."/>
            <person name="Li L.F."/>
            <person name="Wei W."/>
            <person name="Gao Y.C."/>
            <person name="Liu J.Z."/>
            <person name="Shao H.Z."/>
            <person name="Wang X."/>
            <person name="Wang C.C."/>
            <person name="Yang T.C."/>
            <person name="Huo Q.B."/>
            <person name="Li W."/>
            <person name="Chen H.Y."/>
            <person name="Chen S.E."/>
            <person name="Zhou L.G."/>
            <person name="Ni X.B."/>
            <person name="Tian J.H."/>
            <person name="Sheng Y."/>
            <person name="Liu T."/>
            <person name="Pan Y.S."/>
            <person name="Xia L.Y."/>
            <person name="Li J."/>
            <person name="Zhao F."/>
            <person name="Cao W.C."/>
        </authorList>
    </citation>
    <scope>NUCLEOTIDE SEQUENCE [LARGE SCALE GENOMIC DNA]</scope>
    <source>
        <strain evidence="2">HaeL-2018</strain>
    </source>
</reference>
<evidence type="ECO:0000256" key="1">
    <source>
        <dbReference type="SAM" id="MobiDB-lite"/>
    </source>
</evidence>
<evidence type="ECO:0000313" key="3">
    <source>
        <dbReference type="Proteomes" id="UP000821853"/>
    </source>
</evidence>
<dbReference type="AlphaFoldDB" id="A0A9J6GSL7"/>
<organism evidence="2 3">
    <name type="scientific">Haemaphysalis longicornis</name>
    <name type="common">Bush tick</name>
    <dbReference type="NCBI Taxonomy" id="44386"/>
    <lineage>
        <taxon>Eukaryota</taxon>
        <taxon>Metazoa</taxon>
        <taxon>Ecdysozoa</taxon>
        <taxon>Arthropoda</taxon>
        <taxon>Chelicerata</taxon>
        <taxon>Arachnida</taxon>
        <taxon>Acari</taxon>
        <taxon>Parasitiformes</taxon>
        <taxon>Ixodida</taxon>
        <taxon>Ixodoidea</taxon>
        <taxon>Ixodidae</taxon>
        <taxon>Haemaphysalinae</taxon>
        <taxon>Haemaphysalis</taxon>
    </lineage>
</organism>
<dbReference type="OrthoDB" id="6506605at2759"/>
<dbReference type="EMBL" id="JABSTR010000008">
    <property type="protein sequence ID" value="KAH9377260.1"/>
    <property type="molecule type" value="Genomic_DNA"/>
</dbReference>
<feature type="region of interest" description="Disordered" evidence="1">
    <location>
        <begin position="124"/>
        <end position="144"/>
    </location>
</feature>
<dbReference type="VEuPathDB" id="VectorBase:HLOH_047023"/>
<keyword evidence="3" id="KW-1185">Reference proteome</keyword>
<protein>
    <submittedName>
        <fullName evidence="2">Uncharacterized protein</fullName>
    </submittedName>
</protein>
<name>A0A9J6GSL7_HAELO</name>
<proteinExistence type="predicted"/>
<sequence>MSEMRGQREKEELNELDPWTSVSHMRFLNPCQYVCFERLVLPKITVRKHADGTLCTPAFGVRGVGTCRNGTCIFPSPLAGAAPTMRPLAAPHYTKEIVLTHSMTVPVPHPTPRPAPAVVIHPAAGAPGAKPREAVARRKRTSAT</sequence>
<gene>
    <name evidence="2" type="ORF">HPB48_006935</name>
</gene>
<evidence type="ECO:0000313" key="2">
    <source>
        <dbReference type="EMBL" id="KAH9377260.1"/>
    </source>
</evidence>
<accession>A0A9J6GSL7</accession>
<comment type="caution">
    <text evidence="2">The sequence shown here is derived from an EMBL/GenBank/DDBJ whole genome shotgun (WGS) entry which is preliminary data.</text>
</comment>